<dbReference type="SMART" id="SM00128">
    <property type="entry name" value="IPPc"/>
    <property type="match status" value="1"/>
</dbReference>
<dbReference type="PANTHER" id="PTHR11200">
    <property type="entry name" value="INOSITOL 5-PHOSPHATASE"/>
    <property type="match status" value="1"/>
</dbReference>
<feature type="domain" description="Inositol polyphosphate-related phosphatase" evidence="1">
    <location>
        <begin position="70"/>
        <end position="410"/>
    </location>
</feature>
<reference evidence="3 4" key="2">
    <citation type="submission" date="2024-07" db="EMBL/GenBank/DDBJ databases">
        <authorList>
            <person name="Akdeniz Z."/>
        </authorList>
    </citation>
    <scope>NUCLEOTIDE SEQUENCE [LARGE SCALE GENOMIC DNA]</scope>
</reference>
<evidence type="ECO:0000313" key="4">
    <source>
        <dbReference type="Proteomes" id="UP001642409"/>
    </source>
</evidence>
<dbReference type="InterPro" id="IPR000300">
    <property type="entry name" value="IPPc"/>
</dbReference>
<gene>
    <name evidence="3" type="ORF">HINF_LOCUS39337</name>
    <name evidence="2" type="ORF">HINF_LOCUS55954</name>
</gene>
<evidence type="ECO:0000259" key="1">
    <source>
        <dbReference type="SMART" id="SM00128"/>
    </source>
</evidence>
<name>A0AA86QYA5_9EUKA</name>
<dbReference type="GO" id="GO:0004439">
    <property type="term" value="F:phosphatidylinositol-4,5-bisphosphate 5-phosphatase activity"/>
    <property type="evidence" value="ECO:0007669"/>
    <property type="project" value="TreeGrafter"/>
</dbReference>
<dbReference type="Gene3D" id="3.60.10.10">
    <property type="entry name" value="Endonuclease/exonuclease/phosphatase"/>
    <property type="match status" value="1"/>
</dbReference>
<dbReference type="EMBL" id="CAXDID020000152">
    <property type="protein sequence ID" value="CAL6041909.1"/>
    <property type="molecule type" value="Genomic_DNA"/>
</dbReference>
<dbReference type="AlphaFoldDB" id="A0AA86QYA5"/>
<proteinExistence type="predicted"/>
<organism evidence="2">
    <name type="scientific">Hexamita inflata</name>
    <dbReference type="NCBI Taxonomy" id="28002"/>
    <lineage>
        <taxon>Eukaryota</taxon>
        <taxon>Metamonada</taxon>
        <taxon>Diplomonadida</taxon>
        <taxon>Hexamitidae</taxon>
        <taxon>Hexamitinae</taxon>
        <taxon>Hexamita</taxon>
    </lineage>
</organism>
<reference evidence="2" key="1">
    <citation type="submission" date="2023-06" db="EMBL/GenBank/DDBJ databases">
        <authorList>
            <person name="Kurt Z."/>
        </authorList>
    </citation>
    <scope>NUCLEOTIDE SEQUENCE</scope>
</reference>
<evidence type="ECO:0000313" key="3">
    <source>
        <dbReference type="EMBL" id="CAL6041909.1"/>
    </source>
</evidence>
<protein>
    <submittedName>
        <fullName evidence="2">4</fullName>
    </submittedName>
</protein>
<sequence>MHQDLTTLQASALIKERCGDYLCFKSIFNAYIDQFHFKMELDRKDLYSICQENQFLWWRLYDKIRQNDYKQLEFQILTFNVAEKTPQQIFKNLLEPGKQLYVIALEEVSMTAMTILSSQCKETEQYVNFVKEVLPKHQTVYHQLGGLLLIVAYVDVTIEAIFTVATGKGGMSNKGGTNIFIRYQNTRYLFTGCHLSAQRGKTGPQKRNSDLYQITQIQPELETTYTDLLQENRGSGQCLTQFYNYPKLDSYIYDSQEHLTLFKKVDFVFVFGDLNYRVQNDHCIDLIKQGKQAELLKYDELICQINVREYKFVQENDITEYSSAEGDEKEANQFNFKGFQEEPIKFLPTYKIQGKGYNPERIPSYCDRVIFKQINRDINITVNKYTSVPTEYSDHYPVTLVGKIDARPMPENNQSIVDAIKKDYQTLLQQLKPIICLSRQEITFSECKYGHIYSAEIGITNTHLFSTATLAVINVYDHIQIAQNQITVKPKQIVDGKSTIMQSKLQIYVQISQRNVQAGTYVICLQDHIQTINIKITIGKVNYDILTDTEANNKRLNDAFNQYFKKNGFKQTTSQADINQFYDAVEINKCISIDPNVIFREYLKYINLLQFIQEPQLTAISQIDVKDDMSMKDMWPRFETILNNKQKEQLTQIIQILMGKSIVDGVEEISRVAGPVVFKSQLGVKLLKIMLK</sequence>
<dbReference type="EMBL" id="CATOUU010001035">
    <property type="protein sequence ID" value="CAI9968309.1"/>
    <property type="molecule type" value="Genomic_DNA"/>
</dbReference>
<dbReference type="PANTHER" id="PTHR11200:SF300">
    <property type="entry name" value="TYPE II INOSITOL 1,4,5-TRISPHOSPHATE 5-PHOSPHATASE"/>
    <property type="match status" value="1"/>
</dbReference>
<evidence type="ECO:0000313" key="2">
    <source>
        <dbReference type="EMBL" id="CAI9968309.1"/>
    </source>
</evidence>
<comment type="caution">
    <text evidence="2">The sequence shown here is derived from an EMBL/GenBank/DDBJ whole genome shotgun (WGS) entry which is preliminary data.</text>
</comment>
<dbReference type="SUPFAM" id="SSF56219">
    <property type="entry name" value="DNase I-like"/>
    <property type="match status" value="1"/>
</dbReference>
<accession>A0AA86QYA5</accession>
<dbReference type="GO" id="GO:0046856">
    <property type="term" value="P:phosphatidylinositol dephosphorylation"/>
    <property type="evidence" value="ECO:0007669"/>
    <property type="project" value="InterPro"/>
</dbReference>
<dbReference type="InterPro" id="IPR046985">
    <property type="entry name" value="IP5"/>
</dbReference>
<dbReference type="Proteomes" id="UP001642409">
    <property type="component" value="Unassembled WGS sequence"/>
</dbReference>
<dbReference type="InterPro" id="IPR036691">
    <property type="entry name" value="Endo/exonu/phosph_ase_sf"/>
</dbReference>
<keyword evidence="4" id="KW-1185">Reference proteome</keyword>
<dbReference type="Pfam" id="PF22669">
    <property type="entry name" value="Exo_endo_phos2"/>
    <property type="match status" value="1"/>
</dbReference>